<accession>A0AAF0UKB9</accession>
<dbReference type="PANTHER" id="PTHR19338:SF72">
    <property type="entry name" value="NB-ARC DOMAIN-CONTAINING PROTEIN"/>
    <property type="match status" value="1"/>
</dbReference>
<gene>
    <name evidence="2" type="ORF">MTR67_040854</name>
</gene>
<name>A0AAF0UKB9_SOLVR</name>
<evidence type="ECO:0000313" key="2">
    <source>
        <dbReference type="EMBL" id="WMV47469.1"/>
    </source>
</evidence>
<keyword evidence="3" id="KW-1185">Reference proteome</keyword>
<dbReference type="Gene3D" id="3.40.50.300">
    <property type="entry name" value="P-loop containing nucleotide triphosphate hydrolases"/>
    <property type="match status" value="1"/>
</dbReference>
<dbReference type="Proteomes" id="UP001234989">
    <property type="component" value="Chromosome 9"/>
</dbReference>
<reference evidence="2" key="1">
    <citation type="submission" date="2023-08" db="EMBL/GenBank/DDBJ databases">
        <title>A de novo genome assembly of Solanum verrucosum Schlechtendal, a Mexican diploid species geographically isolated from the other diploid A-genome species in potato relatives.</title>
        <authorList>
            <person name="Hosaka K."/>
        </authorList>
    </citation>
    <scope>NUCLEOTIDE SEQUENCE</scope>
    <source>
        <tissue evidence="2">Young leaves</tissue>
    </source>
</reference>
<sequence>MGEQGKTTCVRLLYNNEVIVSHFDVRAWYIISQTYNWRELLRYIFSQVTGFKIKVDEVGKLADMLQKRLLGKRYFIALDDMWDGFMQNVKSGRLEEVAEDQKIHNVRIYYGRVEDYGVEMSGDREVFNLQKIILCTAVNGPGGRRTASTRTRPLKWNPWFVPEEETSIAVAWISFPDLPPNLFAREAVSHWLLQLENH</sequence>
<dbReference type="EMBL" id="CP133620">
    <property type="protein sequence ID" value="WMV47469.1"/>
    <property type="molecule type" value="Genomic_DNA"/>
</dbReference>
<dbReference type="AlphaFoldDB" id="A0AAF0UKB9"/>
<dbReference type="SUPFAM" id="SSF52540">
    <property type="entry name" value="P-loop containing nucleoside triphosphate hydrolases"/>
    <property type="match status" value="1"/>
</dbReference>
<dbReference type="InterPro" id="IPR002182">
    <property type="entry name" value="NB-ARC"/>
</dbReference>
<evidence type="ECO:0000259" key="1">
    <source>
        <dbReference type="Pfam" id="PF00931"/>
    </source>
</evidence>
<dbReference type="Pfam" id="PF00931">
    <property type="entry name" value="NB-ARC"/>
    <property type="match status" value="1"/>
</dbReference>
<dbReference type="InterPro" id="IPR027417">
    <property type="entry name" value="P-loop_NTPase"/>
</dbReference>
<dbReference type="PANTHER" id="PTHR19338">
    <property type="entry name" value="TRANSLOCASE OF INNER MITOCHONDRIAL MEMBRANE 13 HOMOLOG"/>
    <property type="match status" value="1"/>
</dbReference>
<organism evidence="2 3">
    <name type="scientific">Solanum verrucosum</name>
    <dbReference type="NCBI Taxonomy" id="315347"/>
    <lineage>
        <taxon>Eukaryota</taxon>
        <taxon>Viridiplantae</taxon>
        <taxon>Streptophyta</taxon>
        <taxon>Embryophyta</taxon>
        <taxon>Tracheophyta</taxon>
        <taxon>Spermatophyta</taxon>
        <taxon>Magnoliopsida</taxon>
        <taxon>eudicotyledons</taxon>
        <taxon>Gunneridae</taxon>
        <taxon>Pentapetalae</taxon>
        <taxon>asterids</taxon>
        <taxon>lamiids</taxon>
        <taxon>Solanales</taxon>
        <taxon>Solanaceae</taxon>
        <taxon>Solanoideae</taxon>
        <taxon>Solaneae</taxon>
        <taxon>Solanum</taxon>
    </lineage>
</organism>
<proteinExistence type="predicted"/>
<evidence type="ECO:0000313" key="3">
    <source>
        <dbReference type="Proteomes" id="UP001234989"/>
    </source>
</evidence>
<dbReference type="GO" id="GO:0043531">
    <property type="term" value="F:ADP binding"/>
    <property type="evidence" value="ECO:0007669"/>
    <property type="project" value="InterPro"/>
</dbReference>
<protein>
    <recommendedName>
        <fullName evidence="1">NB-ARC domain-containing protein</fullName>
    </recommendedName>
</protein>
<feature type="domain" description="NB-ARC" evidence="1">
    <location>
        <begin position="1"/>
        <end position="84"/>
    </location>
</feature>